<evidence type="ECO:0000256" key="6">
    <source>
        <dbReference type="ARBA" id="ARBA00022840"/>
    </source>
</evidence>
<feature type="domain" description="AAA" evidence="9">
    <location>
        <begin position="61"/>
        <end position="181"/>
    </location>
</feature>
<dbReference type="EMBL" id="JFHE01000016">
    <property type="protein sequence ID" value="KDR33482.1"/>
    <property type="molecule type" value="Genomic_DNA"/>
</dbReference>
<gene>
    <name evidence="11" type="ORF">BG57_07670</name>
    <name evidence="10" type="ORF">GCM10010985_27230</name>
</gene>
<evidence type="ECO:0000256" key="8">
    <source>
        <dbReference type="ARBA" id="ARBA00051245"/>
    </source>
</evidence>
<dbReference type="GO" id="GO:0005524">
    <property type="term" value="F:ATP binding"/>
    <property type="evidence" value="ECO:0007669"/>
    <property type="project" value="UniProtKB-KW"/>
</dbReference>
<keyword evidence="4" id="KW-0547">Nucleotide-binding</keyword>
<reference evidence="10" key="1">
    <citation type="journal article" date="2014" name="Int. J. Syst. Evol. Microbiol.">
        <title>Complete genome of a new Firmicutes species belonging to the dominant human colonic microbiota ('Ruminococcus bicirculans') reveals two chromosomes and a selective capacity to utilize plant glucans.</title>
        <authorList>
            <consortium name="NISC Comparative Sequencing Program"/>
            <person name="Wegmann U."/>
            <person name="Louis P."/>
            <person name="Goesmann A."/>
            <person name="Henrissat B."/>
            <person name="Duncan S.H."/>
            <person name="Flint H.J."/>
        </authorList>
    </citation>
    <scope>NUCLEOTIDE SEQUENCE</scope>
    <source>
        <strain evidence="10">CGMCC 1.11013</strain>
    </source>
</reference>
<sequence length="248" mass="25932">MYYAGRLQAGIGGEACERAFSIAASKSFTEERFVIMSLEYSQFGRRQRSVLAAGRNGSHVLVVAGPTAGVGKTFIAANLADVNARGGKRVLLIDADLRHGRVAAIFGLPPGAGLAHWLTGRIDAASAVRHVDVPGLDVMTAGGALADPSELLANGRLPELLEQLSPLYDLIIIDTPAILAFDDASTVAALGGSTIVVARPGPRSEEEIDDAVSTLQRSGANVAGVVFNTAPRRAGEMVTRRRRAFAAS</sequence>
<evidence type="ECO:0000256" key="7">
    <source>
        <dbReference type="ARBA" id="ARBA00023137"/>
    </source>
</evidence>
<dbReference type="InterPro" id="IPR025669">
    <property type="entry name" value="AAA_dom"/>
</dbReference>
<organism evidence="11 12">
    <name type="scientific">Caballeronia grimmiae</name>
    <dbReference type="NCBI Taxonomy" id="1071679"/>
    <lineage>
        <taxon>Bacteria</taxon>
        <taxon>Pseudomonadati</taxon>
        <taxon>Pseudomonadota</taxon>
        <taxon>Betaproteobacteria</taxon>
        <taxon>Burkholderiales</taxon>
        <taxon>Burkholderiaceae</taxon>
        <taxon>Caballeronia</taxon>
    </lineage>
</organism>
<keyword evidence="3" id="KW-0808">Transferase</keyword>
<evidence type="ECO:0000313" key="10">
    <source>
        <dbReference type="EMBL" id="GGD71280.1"/>
    </source>
</evidence>
<dbReference type="Proteomes" id="UP000597138">
    <property type="component" value="Unassembled WGS sequence"/>
</dbReference>
<dbReference type="Pfam" id="PF13614">
    <property type="entry name" value="AAA_31"/>
    <property type="match status" value="1"/>
</dbReference>
<evidence type="ECO:0000313" key="12">
    <source>
        <dbReference type="Proteomes" id="UP000027439"/>
    </source>
</evidence>
<keyword evidence="7" id="KW-0829">Tyrosine-protein kinase</keyword>
<comment type="similarity">
    <text evidence="1">Belongs to the CpsD/CapB family.</text>
</comment>
<dbReference type="GO" id="GO:0005886">
    <property type="term" value="C:plasma membrane"/>
    <property type="evidence" value="ECO:0007669"/>
    <property type="project" value="TreeGrafter"/>
</dbReference>
<evidence type="ECO:0000256" key="5">
    <source>
        <dbReference type="ARBA" id="ARBA00022777"/>
    </source>
</evidence>
<evidence type="ECO:0000256" key="2">
    <source>
        <dbReference type="ARBA" id="ARBA00011903"/>
    </source>
</evidence>
<dbReference type="SUPFAM" id="SSF52540">
    <property type="entry name" value="P-loop containing nucleoside triphosphate hydrolases"/>
    <property type="match status" value="1"/>
</dbReference>
<evidence type="ECO:0000256" key="3">
    <source>
        <dbReference type="ARBA" id="ARBA00022679"/>
    </source>
</evidence>
<dbReference type="CDD" id="cd05387">
    <property type="entry name" value="BY-kinase"/>
    <property type="match status" value="1"/>
</dbReference>
<keyword evidence="6" id="KW-0067">ATP-binding</keyword>
<dbReference type="InterPro" id="IPR050445">
    <property type="entry name" value="Bact_polysacc_biosynth/exp"/>
</dbReference>
<comment type="catalytic activity">
    <reaction evidence="8">
        <text>L-tyrosyl-[protein] + ATP = O-phospho-L-tyrosyl-[protein] + ADP + H(+)</text>
        <dbReference type="Rhea" id="RHEA:10596"/>
        <dbReference type="Rhea" id="RHEA-COMP:10136"/>
        <dbReference type="Rhea" id="RHEA-COMP:20101"/>
        <dbReference type="ChEBI" id="CHEBI:15378"/>
        <dbReference type="ChEBI" id="CHEBI:30616"/>
        <dbReference type="ChEBI" id="CHEBI:46858"/>
        <dbReference type="ChEBI" id="CHEBI:61978"/>
        <dbReference type="ChEBI" id="CHEBI:456216"/>
        <dbReference type="EC" id="2.7.10.2"/>
    </reaction>
</comment>
<dbReference type="PANTHER" id="PTHR32309:SF13">
    <property type="entry name" value="FERRIC ENTEROBACTIN TRANSPORT PROTEIN FEPE"/>
    <property type="match status" value="1"/>
</dbReference>
<evidence type="ECO:0000313" key="11">
    <source>
        <dbReference type="EMBL" id="KDR33482.1"/>
    </source>
</evidence>
<dbReference type="NCBIfam" id="TIGR01007">
    <property type="entry name" value="eps_fam"/>
    <property type="match status" value="1"/>
</dbReference>
<accession>A0A069NZ70</accession>
<dbReference type="Proteomes" id="UP000027439">
    <property type="component" value="Unassembled WGS sequence"/>
</dbReference>
<comment type="caution">
    <text evidence="11">The sequence shown here is derived from an EMBL/GenBank/DDBJ whole genome shotgun (WGS) entry which is preliminary data.</text>
</comment>
<dbReference type="EMBL" id="BMEG01000004">
    <property type="protein sequence ID" value="GGD71280.1"/>
    <property type="molecule type" value="Genomic_DNA"/>
</dbReference>
<reference evidence="13" key="3">
    <citation type="journal article" date="2019" name="Int. J. Syst. Evol. Microbiol.">
        <title>The Global Catalogue of Microorganisms (GCM) 10K type strain sequencing project: providing services to taxonomists for standard genome sequencing and annotation.</title>
        <authorList>
            <consortium name="The Broad Institute Genomics Platform"/>
            <consortium name="The Broad Institute Genome Sequencing Center for Infectious Disease"/>
            <person name="Wu L."/>
            <person name="Ma J."/>
        </authorList>
    </citation>
    <scope>NUCLEOTIDE SEQUENCE [LARGE SCALE GENOMIC DNA]</scope>
    <source>
        <strain evidence="13">CGMCC 1.11013</strain>
    </source>
</reference>
<evidence type="ECO:0000256" key="1">
    <source>
        <dbReference type="ARBA" id="ARBA00007316"/>
    </source>
</evidence>
<reference evidence="11 12" key="2">
    <citation type="submission" date="2014-03" db="EMBL/GenBank/DDBJ databases">
        <title>Draft Genome Sequences of Four Burkholderia Strains.</title>
        <authorList>
            <person name="Liu X.Y."/>
            <person name="Li C.X."/>
            <person name="Xu J.H."/>
        </authorList>
    </citation>
    <scope>NUCLEOTIDE SEQUENCE [LARGE SCALE GENOMIC DNA]</scope>
    <source>
        <strain evidence="11 12">R27</strain>
    </source>
</reference>
<dbReference type="Gene3D" id="3.40.50.300">
    <property type="entry name" value="P-loop containing nucleotide triphosphate hydrolases"/>
    <property type="match status" value="1"/>
</dbReference>
<dbReference type="AlphaFoldDB" id="A0A069NZ70"/>
<dbReference type="PANTHER" id="PTHR32309">
    <property type="entry name" value="TYROSINE-PROTEIN KINASE"/>
    <property type="match status" value="1"/>
</dbReference>
<proteinExistence type="inferred from homology"/>
<dbReference type="eggNOG" id="COG0489">
    <property type="taxonomic scope" value="Bacteria"/>
</dbReference>
<protein>
    <recommendedName>
        <fullName evidence="2">non-specific protein-tyrosine kinase</fullName>
        <ecNumber evidence="2">2.7.10.2</ecNumber>
    </recommendedName>
</protein>
<dbReference type="STRING" id="1071679.BG57_07670"/>
<dbReference type="InterPro" id="IPR027417">
    <property type="entry name" value="P-loop_NTPase"/>
</dbReference>
<evidence type="ECO:0000259" key="9">
    <source>
        <dbReference type="Pfam" id="PF13614"/>
    </source>
</evidence>
<evidence type="ECO:0000313" key="13">
    <source>
        <dbReference type="Proteomes" id="UP000597138"/>
    </source>
</evidence>
<reference evidence="10" key="4">
    <citation type="submission" date="2024-05" db="EMBL/GenBank/DDBJ databases">
        <authorList>
            <person name="Sun Q."/>
            <person name="Zhou Y."/>
        </authorList>
    </citation>
    <scope>NUCLEOTIDE SEQUENCE</scope>
    <source>
        <strain evidence="10">CGMCC 1.11013</strain>
    </source>
</reference>
<evidence type="ECO:0000256" key="4">
    <source>
        <dbReference type="ARBA" id="ARBA00022741"/>
    </source>
</evidence>
<dbReference type="GO" id="GO:0004715">
    <property type="term" value="F:non-membrane spanning protein tyrosine kinase activity"/>
    <property type="evidence" value="ECO:0007669"/>
    <property type="project" value="UniProtKB-EC"/>
</dbReference>
<keyword evidence="5" id="KW-0418">Kinase</keyword>
<dbReference type="EC" id="2.7.10.2" evidence="2"/>
<keyword evidence="13" id="KW-1185">Reference proteome</keyword>
<name>A0A069NZ70_9BURK</name>
<dbReference type="InterPro" id="IPR005702">
    <property type="entry name" value="Wzc-like_C"/>
</dbReference>